<sequence>MKKIALVLTVVLSSLAFSCSSDDGGMTVNDKDVTADFINTHMVDKSGKEYTSFNYKVVSTANLALDGRLELTTVKNEVFKSDYFQIRPNGNVVVPVLVEGKVGGEEYIKSKKVYVSPAKPITDPIYPKL</sequence>
<dbReference type="RefSeq" id="WP_155091349.1">
    <property type="nucleotide sequence ID" value="NZ_CP102754.1"/>
</dbReference>
<comment type="caution">
    <text evidence="2">The sequence shown here is derived from an EMBL/GenBank/DDBJ whole genome shotgun (WGS) entry which is preliminary data.</text>
</comment>
<evidence type="ECO:0000313" key="3">
    <source>
        <dbReference type="Proteomes" id="UP000438760"/>
    </source>
</evidence>
<proteinExistence type="predicted"/>
<organism evidence="2 3">
    <name type="scientific">Myroides albus</name>
    <dbReference type="NCBI Taxonomy" id="2562892"/>
    <lineage>
        <taxon>Bacteria</taxon>
        <taxon>Pseudomonadati</taxon>
        <taxon>Bacteroidota</taxon>
        <taxon>Flavobacteriia</taxon>
        <taxon>Flavobacteriales</taxon>
        <taxon>Flavobacteriaceae</taxon>
        <taxon>Myroides</taxon>
    </lineage>
</organism>
<dbReference type="Proteomes" id="UP000438760">
    <property type="component" value="Unassembled WGS sequence"/>
</dbReference>
<evidence type="ECO:0000313" key="2">
    <source>
        <dbReference type="EMBL" id="MTG97301.1"/>
    </source>
</evidence>
<dbReference type="EMBL" id="WMJX01000005">
    <property type="protein sequence ID" value="MTG97301.1"/>
    <property type="molecule type" value="Genomic_DNA"/>
</dbReference>
<reference evidence="2 3" key="1">
    <citation type="submission" date="2019-11" db="EMBL/GenBank/DDBJ databases">
        <title>Genome of Strain BIT-d1.</title>
        <authorList>
            <person name="Yang Y."/>
        </authorList>
    </citation>
    <scope>NUCLEOTIDE SEQUENCE [LARGE SCALE GENOMIC DNA]</scope>
    <source>
        <strain evidence="2 3">BIT-d1</strain>
    </source>
</reference>
<dbReference type="PROSITE" id="PS51257">
    <property type="entry name" value="PROKAR_LIPOPROTEIN"/>
    <property type="match status" value="1"/>
</dbReference>
<accession>A0A6I3LLA7</accession>
<keyword evidence="3" id="KW-1185">Reference proteome</keyword>
<dbReference type="OrthoDB" id="1345640at2"/>
<dbReference type="AlphaFoldDB" id="A0A6I3LLA7"/>
<evidence type="ECO:0000256" key="1">
    <source>
        <dbReference type="SAM" id="SignalP"/>
    </source>
</evidence>
<feature type="signal peptide" evidence="1">
    <location>
        <begin position="1"/>
        <end position="21"/>
    </location>
</feature>
<feature type="chain" id="PRO_5026265620" evidence="1">
    <location>
        <begin position="22"/>
        <end position="129"/>
    </location>
</feature>
<gene>
    <name evidence="2" type="ORF">GJV76_03995</name>
</gene>
<protein>
    <submittedName>
        <fullName evidence="2">Uncharacterized protein</fullName>
    </submittedName>
</protein>
<keyword evidence="1" id="KW-0732">Signal</keyword>
<name>A0A6I3LLA7_9FLAO</name>